<dbReference type="Proteomes" id="UP000789524">
    <property type="component" value="Unassembled WGS sequence"/>
</dbReference>
<keyword evidence="2" id="KW-0472">Membrane</keyword>
<evidence type="ECO:0000256" key="2">
    <source>
        <dbReference type="SAM" id="Phobius"/>
    </source>
</evidence>
<feature type="region of interest" description="Disordered" evidence="1">
    <location>
        <begin position="339"/>
        <end position="367"/>
    </location>
</feature>
<feature type="transmembrane region" description="Helical" evidence="2">
    <location>
        <begin position="419"/>
        <end position="439"/>
    </location>
</feature>
<keyword evidence="2" id="KW-1133">Transmembrane helix</keyword>
<feature type="compositionally biased region" description="Polar residues" evidence="1">
    <location>
        <begin position="341"/>
        <end position="361"/>
    </location>
</feature>
<dbReference type="AlphaFoldDB" id="A0A8J2MES9"/>
<sequence length="587" mass="65757">MKDPDCGSRINIGKVIEGIPDQAFVLITNEPLTVTRTFYINSASLGLSVLWFLASIILMAGKEKSGYFRPLRWPWVFISIAVCGCDVVATVIFANDSFYTRNLTEVMDYIGGTISGIGNKQLDTSLTAWIMVALYSRFAVFFVINLILIVIVVLDKSKPKPDIGVVESPTVPPPPPPPQPPQPPLPPITQSQTPKPQVNIPVHLPIRRVSEPIVARKASNSADDRTVLSIPLSNITEASTSTKDIEDSSIREDSAKIPRAGFNNAFRTMKRFLFTKPSTSRASILDSAYSSPERSPKLHHRDIDKKRTVNFPENLLSLPQRLENMIAEQQRRLDNAVIDTGRTSPPRASQSLPQLNDSQDGNPALNRGRRDTAAELQGQLPWAYIPASAHRMRDQLPPDEDLPPVPLPDYTALHSVRKACYIGHAINVILLITLIVYLIDNQQKAKENGVSDVQVPRPMREESPWQQQRNELFLGYPRTNINPVYNHDEISPSPPQRQIRENPLPDYSNPPYRSDPWSVAPTNSNPPMGSRPFTYLEEPKRPIPVKPPVTPTNDQQWRRDPWPPAPPVPEPDYSPKPRKLKSALKTY</sequence>
<feature type="compositionally biased region" description="Pro residues" evidence="1">
    <location>
        <begin position="170"/>
        <end position="187"/>
    </location>
</feature>
<dbReference type="EMBL" id="CAKASE010000043">
    <property type="protein sequence ID" value="CAG9558419.1"/>
    <property type="molecule type" value="Genomic_DNA"/>
</dbReference>
<evidence type="ECO:0000313" key="4">
    <source>
        <dbReference type="Proteomes" id="UP000789524"/>
    </source>
</evidence>
<evidence type="ECO:0000256" key="1">
    <source>
        <dbReference type="SAM" id="MobiDB-lite"/>
    </source>
</evidence>
<feature type="transmembrane region" description="Helical" evidence="2">
    <location>
        <begin position="128"/>
        <end position="154"/>
    </location>
</feature>
<feature type="region of interest" description="Disordered" evidence="1">
    <location>
        <begin position="483"/>
        <end position="587"/>
    </location>
</feature>
<evidence type="ECO:0000313" key="3">
    <source>
        <dbReference type="EMBL" id="CAG9558419.1"/>
    </source>
</evidence>
<dbReference type="OrthoDB" id="7967436at2759"/>
<comment type="caution">
    <text evidence="3">The sequence shown here is derived from an EMBL/GenBank/DDBJ whole genome shotgun (WGS) entry which is preliminary data.</text>
</comment>
<feature type="region of interest" description="Disordered" evidence="1">
    <location>
        <begin position="164"/>
        <end position="197"/>
    </location>
</feature>
<feature type="region of interest" description="Disordered" evidence="1">
    <location>
        <begin position="447"/>
        <end position="468"/>
    </location>
</feature>
<keyword evidence="4" id="KW-1185">Reference proteome</keyword>
<organism evidence="3 4">
    <name type="scientific">Danaus chrysippus</name>
    <name type="common">African queen</name>
    <dbReference type="NCBI Taxonomy" id="151541"/>
    <lineage>
        <taxon>Eukaryota</taxon>
        <taxon>Metazoa</taxon>
        <taxon>Ecdysozoa</taxon>
        <taxon>Arthropoda</taxon>
        <taxon>Hexapoda</taxon>
        <taxon>Insecta</taxon>
        <taxon>Pterygota</taxon>
        <taxon>Neoptera</taxon>
        <taxon>Endopterygota</taxon>
        <taxon>Lepidoptera</taxon>
        <taxon>Glossata</taxon>
        <taxon>Ditrysia</taxon>
        <taxon>Papilionoidea</taxon>
        <taxon>Nymphalidae</taxon>
        <taxon>Danainae</taxon>
        <taxon>Danaini</taxon>
        <taxon>Danaina</taxon>
        <taxon>Danaus</taxon>
        <taxon>Anosia</taxon>
    </lineage>
</organism>
<keyword evidence="2" id="KW-0812">Transmembrane</keyword>
<name>A0A8J2MES9_9NEOP</name>
<gene>
    <name evidence="3" type="ORF">DCHRY22_LOCUS543</name>
</gene>
<feature type="compositionally biased region" description="Basic residues" evidence="1">
    <location>
        <begin position="576"/>
        <end position="587"/>
    </location>
</feature>
<proteinExistence type="predicted"/>
<reference evidence="3" key="1">
    <citation type="submission" date="2021-09" db="EMBL/GenBank/DDBJ databases">
        <authorList>
            <person name="Martin H S."/>
        </authorList>
    </citation>
    <scope>NUCLEOTIDE SEQUENCE</scope>
</reference>
<feature type="compositionally biased region" description="Pro residues" evidence="1">
    <location>
        <begin position="562"/>
        <end position="574"/>
    </location>
</feature>
<accession>A0A8J2MES9</accession>
<protein>
    <submittedName>
        <fullName evidence="3">(African queen) hypothetical protein</fullName>
    </submittedName>
</protein>
<feature type="transmembrane region" description="Helical" evidence="2">
    <location>
        <begin position="38"/>
        <end position="61"/>
    </location>
</feature>
<feature type="transmembrane region" description="Helical" evidence="2">
    <location>
        <begin position="73"/>
        <end position="94"/>
    </location>
</feature>